<keyword evidence="9" id="KW-1185">Reference proteome</keyword>
<dbReference type="InterPro" id="IPR051542">
    <property type="entry name" value="Hydrogenase_cytochrome"/>
</dbReference>
<dbReference type="AlphaFoldDB" id="A0A3D9HWS5"/>
<evidence type="ECO:0000256" key="4">
    <source>
        <dbReference type="ARBA" id="ARBA00022989"/>
    </source>
</evidence>
<evidence type="ECO:0000256" key="5">
    <source>
        <dbReference type="ARBA" id="ARBA00023136"/>
    </source>
</evidence>
<feature type="transmembrane region" description="Helical" evidence="6">
    <location>
        <begin position="21"/>
        <end position="38"/>
    </location>
</feature>
<keyword evidence="3 6" id="KW-0812">Transmembrane</keyword>
<reference evidence="8 9" key="1">
    <citation type="submission" date="2018-07" db="EMBL/GenBank/DDBJ databases">
        <title>Genomic Encyclopedia of Type Strains, Phase III (KMG-III): the genomes of soil and plant-associated and newly described type strains.</title>
        <authorList>
            <person name="Whitman W."/>
        </authorList>
    </citation>
    <scope>NUCLEOTIDE SEQUENCE [LARGE SCALE GENOMIC DNA]</scope>
    <source>
        <strain evidence="8 9">CECT 8488</strain>
    </source>
</reference>
<evidence type="ECO:0000256" key="2">
    <source>
        <dbReference type="ARBA" id="ARBA00022475"/>
    </source>
</evidence>
<accession>A0A3D9HWS5</accession>
<dbReference type="GO" id="GO:0020037">
    <property type="term" value="F:heme binding"/>
    <property type="evidence" value="ECO:0007669"/>
    <property type="project" value="TreeGrafter"/>
</dbReference>
<evidence type="ECO:0000259" key="7">
    <source>
        <dbReference type="Pfam" id="PF01292"/>
    </source>
</evidence>
<dbReference type="GO" id="GO:0022904">
    <property type="term" value="P:respiratory electron transport chain"/>
    <property type="evidence" value="ECO:0007669"/>
    <property type="project" value="InterPro"/>
</dbReference>
<evidence type="ECO:0000256" key="3">
    <source>
        <dbReference type="ARBA" id="ARBA00022692"/>
    </source>
</evidence>
<keyword evidence="5 6" id="KW-0472">Membrane</keyword>
<feature type="transmembrane region" description="Helical" evidence="6">
    <location>
        <begin position="149"/>
        <end position="166"/>
    </location>
</feature>
<comment type="subcellular location">
    <subcellularLocation>
        <location evidence="1">Cell membrane</location>
        <topology evidence="1">Multi-pass membrane protein</topology>
    </subcellularLocation>
</comment>
<dbReference type="InterPro" id="IPR016174">
    <property type="entry name" value="Di-haem_cyt_TM"/>
</dbReference>
<dbReference type="EMBL" id="QRDW01000001">
    <property type="protein sequence ID" value="RED53937.1"/>
    <property type="molecule type" value="Genomic_DNA"/>
</dbReference>
<dbReference type="InterPro" id="IPR011577">
    <property type="entry name" value="Cyt_b561_bac/Ni-Hgenase"/>
</dbReference>
<keyword evidence="4 6" id="KW-1133">Transmembrane helix</keyword>
<dbReference type="PANTHER" id="PTHR30485:SF2">
    <property type="entry name" value="BLL0597 PROTEIN"/>
    <property type="match status" value="1"/>
</dbReference>
<dbReference type="GO" id="GO:0005886">
    <property type="term" value="C:plasma membrane"/>
    <property type="evidence" value="ECO:0007669"/>
    <property type="project" value="UniProtKB-SubCell"/>
</dbReference>
<dbReference type="Proteomes" id="UP000256845">
    <property type="component" value="Unassembled WGS sequence"/>
</dbReference>
<name>A0A3D9HWS5_9PROT</name>
<evidence type="ECO:0000313" key="9">
    <source>
        <dbReference type="Proteomes" id="UP000256845"/>
    </source>
</evidence>
<dbReference type="GO" id="GO:0009055">
    <property type="term" value="F:electron transfer activity"/>
    <property type="evidence" value="ECO:0007669"/>
    <property type="project" value="InterPro"/>
</dbReference>
<sequence length="188" mass="20969">MRSSRHMNNQNGEPGIKVWDPLIRVFHWTLVIMVLFNLMNDEEGQLHQLAGYSVLGLLTFRILWGFVGPHHARFKNFVARPTEVKAYLKGFIYGHDSHYLGHNPAGGWMVLLLLGWLAVTAGTGSMLALPSFAGQGLFEGIHEAFAETLPLIITVHVCGVIVSGLWHRENLVKAMVTGRKPYPRKASS</sequence>
<organism evidence="8 9">
    <name type="scientific">Aestuariispira insulae</name>
    <dbReference type="NCBI Taxonomy" id="1461337"/>
    <lineage>
        <taxon>Bacteria</taxon>
        <taxon>Pseudomonadati</taxon>
        <taxon>Pseudomonadota</taxon>
        <taxon>Alphaproteobacteria</taxon>
        <taxon>Rhodospirillales</taxon>
        <taxon>Kiloniellaceae</taxon>
        <taxon>Aestuariispira</taxon>
    </lineage>
</organism>
<dbReference type="PANTHER" id="PTHR30485">
    <property type="entry name" value="NI/FE-HYDROGENASE 1 B-TYPE CYTOCHROME SUBUNIT"/>
    <property type="match status" value="1"/>
</dbReference>
<protein>
    <submittedName>
        <fullName evidence="8">Cytochrome b</fullName>
    </submittedName>
</protein>
<evidence type="ECO:0000313" key="8">
    <source>
        <dbReference type="EMBL" id="RED53937.1"/>
    </source>
</evidence>
<dbReference type="SUPFAM" id="SSF81342">
    <property type="entry name" value="Transmembrane di-heme cytochromes"/>
    <property type="match status" value="1"/>
</dbReference>
<keyword evidence="2" id="KW-1003">Cell membrane</keyword>
<feature type="domain" description="Cytochrome b561 bacterial/Ni-hydrogenase" evidence="7">
    <location>
        <begin position="18"/>
        <end position="178"/>
    </location>
</feature>
<dbReference type="Pfam" id="PF01292">
    <property type="entry name" value="Ni_hydr_CYTB"/>
    <property type="match status" value="1"/>
</dbReference>
<comment type="caution">
    <text evidence="8">The sequence shown here is derived from an EMBL/GenBank/DDBJ whole genome shotgun (WGS) entry which is preliminary data.</text>
</comment>
<feature type="transmembrane region" description="Helical" evidence="6">
    <location>
        <begin position="50"/>
        <end position="67"/>
    </location>
</feature>
<gene>
    <name evidence="8" type="ORF">DFP90_101736</name>
</gene>
<feature type="transmembrane region" description="Helical" evidence="6">
    <location>
        <begin position="108"/>
        <end position="129"/>
    </location>
</feature>
<evidence type="ECO:0000256" key="1">
    <source>
        <dbReference type="ARBA" id="ARBA00004651"/>
    </source>
</evidence>
<proteinExistence type="predicted"/>
<evidence type="ECO:0000256" key="6">
    <source>
        <dbReference type="SAM" id="Phobius"/>
    </source>
</evidence>
<dbReference type="Gene3D" id="1.20.950.20">
    <property type="entry name" value="Transmembrane di-heme cytochromes, Chain C"/>
    <property type="match status" value="1"/>
</dbReference>